<gene>
    <name evidence="7" type="ORF">J4215_02225</name>
</gene>
<dbReference type="NCBIfam" id="TIGR00374">
    <property type="entry name" value="flippase-like domain"/>
    <property type="match status" value="1"/>
</dbReference>
<dbReference type="Proteomes" id="UP000675968">
    <property type="component" value="Unassembled WGS sequence"/>
</dbReference>
<dbReference type="GO" id="GO:0005886">
    <property type="term" value="C:plasma membrane"/>
    <property type="evidence" value="ECO:0007669"/>
    <property type="project" value="UniProtKB-SubCell"/>
</dbReference>
<proteinExistence type="predicted"/>
<accession>A0A8T4LER2</accession>
<reference evidence="7" key="2">
    <citation type="submission" date="2021-05" db="EMBL/GenBank/DDBJ databases">
        <title>Protein family content uncovers lineage relationships and bacterial pathway maintenance mechanisms in DPANN archaea.</title>
        <authorList>
            <person name="Castelle C.J."/>
            <person name="Meheust R."/>
            <person name="Jaffe A.L."/>
            <person name="Seitz K."/>
            <person name="Gong X."/>
            <person name="Baker B.J."/>
            <person name="Banfield J.F."/>
        </authorList>
    </citation>
    <scope>NUCLEOTIDE SEQUENCE</scope>
    <source>
        <strain evidence="7">RIFCSPLOWO2_01_FULL_AR10_48_17</strain>
    </source>
</reference>
<dbReference type="Pfam" id="PF03706">
    <property type="entry name" value="LPG_synthase_TM"/>
    <property type="match status" value="1"/>
</dbReference>
<keyword evidence="5 6" id="KW-0472">Membrane</keyword>
<organism evidence="7 8">
    <name type="scientific">Candidatus Iainarchaeum sp</name>
    <dbReference type="NCBI Taxonomy" id="3101447"/>
    <lineage>
        <taxon>Archaea</taxon>
        <taxon>Candidatus Iainarchaeota</taxon>
        <taxon>Candidatus Iainarchaeia</taxon>
        <taxon>Candidatus Iainarchaeales</taxon>
        <taxon>Candidatus Iainarchaeaceae</taxon>
        <taxon>Candidatus Iainarchaeum</taxon>
    </lineage>
</organism>
<evidence type="ECO:0000256" key="1">
    <source>
        <dbReference type="ARBA" id="ARBA00004651"/>
    </source>
</evidence>
<dbReference type="PANTHER" id="PTHR40277:SF1">
    <property type="entry name" value="BLL5419 PROTEIN"/>
    <property type="match status" value="1"/>
</dbReference>
<reference evidence="7" key="1">
    <citation type="submission" date="2021-03" db="EMBL/GenBank/DDBJ databases">
        <authorList>
            <person name="Jaffe A."/>
        </authorList>
    </citation>
    <scope>NUCLEOTIDE SEQUENCE</scope>
    <source>
        <strain evidence="7">RIFCSPLOWO2_01_FULL_AR10_48_17</strain>
    </source>
</reference>
<dbReference type="InterPro" id="IPR022791">
    <property type="entry name" value="L-PG_synthase/AglD"/>
</dbReference>
<feature type="transmembrane region" description="Helical" evidence="6">
    <location>
        <begin position="78"/>
        <end position="102"/>
    </location>
</feature>
<sequence>MKINWFEQLLPLIGLVLFVAVLLRVDLKQLAVVLTNLNYFWIMGSLGLLVCSIVIRTIKWQILLEILEEKFGFWNLARAIIIGFYLGAITPAKVGDFGRAFFLGKHDYRHTIFSIFADRVLDILLLVATGSLAIVGGLFLFGFDPTASFFIVLLCWSIVAAFFFLKNKHRTAATFRPFFELLVPKVIKPKAKSAFDFFYSHVDVFRKKKNKIFVAMLLGSLNWILAIISAGFIALAIGINVPFWFFVIAIPFATLIEALPISISGLGTRETFFLVLFSFFSVAADQAIAFSLLYLTLASILPAFVGFLFFVRRATNLSYLLKEVFASF</sequence>
<evidence type="ECO:0000313" key="8">
    <source>
        <dbReference type="Proteomes" id="UP000675968"/>
    </source>
</evidence>
<feature type="transmembrane region" description="Helical" evidence="6">
    <location>
        <begin position="271"/>
        <end position="288"/>
    </location>
</feature>
<feature type="transmembrane region" description="Helical" evidence="6">
    <location>
        <begin position="123"/>
        <end position="141"/>
    </location>
</feature>
<dbReference type="EMBL" id="JAGVWC010000009">
    <property type="protein sequence ID" value="MBS3061376.1"/>
    <property type="molecule type" value="Genomic_DNA"/>
</dbReference>
<evidence type="ECO:0000313" key="7">
    <source>
        <dbReference type="EMBL" id="MBS3061376.1"/>
    </source>
</evidence>
<feature type="transmembrane region" description="Helical" evidence="6">
    <location>
        <begin position="243"/>
        <end position="259"/>
    </location>
</feature>
<comment type="subcellular location">
    <subcellularLocation>
        <location evidence="1">Cell membrane</location>
        <topology evidence="1">Multi-pass membrane protein</topology>
    </subcellularLocation>
</comment>
<comment type="caution">
    <text evidence="7">The sequence shown here is derived from an EMBL/GenBank/DDBJ whole genome shotgun (WGS) entry which is preliminary data.</text>
</comment>
<feature type="transmembrane region" description="Helical" evidence="6">
    <location>
        <begin position="6"/>
        <end position="25"/>
    </location>
</feature>
<feature type="transmembrane region" description="Helical" evidence="6">
    <location>
        <begin position="212"/>
        <end position="237"/>
    </location>
</feature>
<evidence type="ECO:0000256" key="3">
    <source>
        <dbReference type="ARBA" id="ARBA00022692"/>
    </source>
</evidence>
<evidence type="ECO:0000256" key="6">
    <source>
        <dbReference type="SAM" id="Phobius"/>
    </source>
</evidence>
<evidence type="ECO:0000256" key="2">
    <source>
        <dbReference type="ARBA" id="ARBA00022475"/>
    </source>
</evidence>
<dbReference type="PANTHER" id="PTHR40277">
    <property type="entry name" value="BLL5419 PROTEIN"/>
    <property type="match status" value="1"/>
</dbReference>
<feature type="transmembrane region" description="Helical" evidence="6">
    <location>
        <begin position="37"/>
        <end position="58"/>
    </location>
</feature>
<protein>
    <submittedName>
        <fullName evidence="7">Flippase-like domain-containing protein</fullName>
    </submittedName>
</protein>
<keyword evidence="2" id="KW-1003">Cell membrane</keyword>
<keyword evidence="3 6" id="KW-0812">Transmembrane</keyword>
<evidence type="ECO:0000256" key="5">
    <source>
        <dbReference type="ARBA" id="ARBA00023136"/>
    </source>
</evidence>
<feature type="transmembrane region" description="Helical" evidence="6">
    <location>
        <begin position="147"/>
        <end position="165"/>
    </location>
</feature>
<evidence type="ECO:0000256" key="4">
    <source>
        <dbReference type="ARBA" id="ARBA00022989"/>
    </source>
</evidence>
<name>A0A8T4LER2_9ARCH</name>
<dbReference type="AlphaFoldDB" id="A0A8T4LER2"/>
<feature type="transmembrane region" description="Helical" evidence="6">
    <location>
        <begin position="294"/>
        <end position="311"/>
    </location>
</feature>
<keyword evidence="4 6" id="KW-1133">Transmembrane helix</keyword>